<name>A0A7R8CTU2_LEPSM</name>
<evidence type="ECO:0000313" key="1">
    <source>
        <dbReference type="EMBL" id="CAF2928296.1"/>
    </source>
</evidence>
<proteinExistence type="predicted"/>
<evidence type="ECO:0000313" key="2">
    <source>
        <dbReference type="Proteomes" id="UP000675881"/>
    </source>
</evidence>
<organism evidence="1 2">
    <name type="scientific">Lepeophtheirus salmonis</name>
    <name type="common">Salmon louse</name>
    <name type="synonym">Caligus salmonis</name>
    <dbReference type="NCBI Taxonomy" id="72036"/>
    <lineage>
        <taxon>Eukaryota</taxon>
        <taxon>Metazoa</taxon>
        <taxon>Ecdysozoa</taxon>
        <taxon>Arthropoda</taxon>
        <taxon>Crustacea</taxon>
        <taxon>Multicrustacea</taxon>
        <taxon>Hexanauplia</taxon>
        <taxon>Copepoda</taxon>
        <taxon>Siphonostomatoida</taxon>
        <taxon>Caligidae</taxon>
        <taxon>Lepeophtheirus</taxon>
    </lineage>
</organism>
<keyword evidence="2" id="KW-1185">Reference proteome</keyword>
<dbReference type="EMBL" id="HG994583">
    <property type="protein sequence ID" value="CAF2928296.1"/>
    <property type="molecule type" value="Genomic_DNA"/>
</dbReference>
<dbReference type="AlphaFoldDB" id="A0A7R8CTU2"/>
<dbReference type="Proteomes" id="UP000675881">
    <property type="component" value="Chromosome 4"/>
</dbReference>
<gene>
    <name evidence="1" type="ORF">LSAA_8916</name>
</gene>
<accession>A0A7R8CTU2</accession>
<reference evidence="1" key="1">
    <citation type="submission" date="2021-02" db="EMBL/GenBank/DDBJ databases">
        <authorList>
            <person name="Bekaert M."/>
        </authorList>
    </citation>
    <scope>NUCLEOTIDE SEQUENCE</scope>
    <source>
        <strain evidence="1">IoA-00</strain>
    </source>
</reference>
<protein>
    <submittedName>
        <fullName evidence="1">(salmon louse) hypothetical protein</fullName>
    </submittedName>
</protein>
<sequence>MLNPKFTSIFFNLEEICSYEKIGSAEYAGAAGKNASTLKRHMKIKYPSEISNLEVLYNKKEHIILIFNVLLVSFVIYKCWMDRRTRRKVRFVVKSHFNEAQNSFIINEENDE</sequence>